<sequence>MVMRKIIMVIGVLIILEGIAFLIKPGWYRNAAKTFMSERTVYIGPVLKIVFGMLFLVSALSCHIKSIIIALGVLMIAGGITGLILPKAKIISFIEWWTKRSDLVMRIIAIVAIALGGLVMWAA</sequence>
<name>A0A0F9HMY4_9ZZZZ</name>
<comment type="caution">
    <text evidence="2">The sequence shown here is derived from an EMBL/GenBank/DDBJ whole genome shotgun (WGS) entry which is preliminary data.</text>
</comment>
<keyword evidence="1" id="KW-1133">Transmembrane helix</keyword>
<feature type="transmembrane region" description="Helical" evidence="1">
    <location>
        <begin position="66"/>
        <end position="85"/>
    </location>
</feature>
<dbReference type="EMBL" id="LAZR01014632">
    <property type="protein sequence ID" value="KKM16631.1"/>
    <property type="molecule type" value="Genomic_DNA"/>
</dbReference>
<reference evidence="2" key="1">
    <citation type="journal article" date="2015" name="Nature">
        <title>Complex archaea that bridge the gap between prokaryotes and eukaryotes.</title>
        <authorList>
            <person name="Spang A."/>
            <person name="Saw J.H."/>
            <person name="Jorgensen S.L."/>
            <person name="Zaremba-Niedzwiedzka K."/>
            <person name="Martijn J."/>
            <person name="Lind A.E."/>
            <person name="van Eijk R."/>
            <person name="Schleper C."/>
            <person name="Guy L."/>
            <person name="Ettema T.J."/>
        </authorList>
    </citation>
    <scope>NUCLEOTIDE SEQUENCE</scope>
</reference>
<keyword evidence="1" id="KW-0812">Transmembrane</keyword>
<feature type="transmembrane region" description="Helical" evidence="1">
    <location>
        <begin position="40"/>
        <end position="60"/>
    </location>
</feature>
<dbReference type="AlphaFoldDB" id="A0A0F9HMY4"/>
<organism evidence="2">
    <name type="scientific">marine sediment metagenome</name>
    <dbReference type="NCBI Taxonomy" id="412755"/>
    <lineage>
        <taxon>unclassified sequences</taxon>
        <taxon>metagenomes</taxon>
        <taxon>ecological metagenomes</taxon>
    </lineage>
</organism>
<protein>
    <submittedName>
        <fullName evidence="2">Uncharacterized protein</fullName>
    </submittedName>
</protein>
<feature type="transmembrane region" description="Helical" evidence="1">
    <location>
        <begin position="103"/>
        <end position="122"/>
    </location>
</feature>
<evidence type="ECO:0000256" key="1">
    <source>
        <dbReference type="SAM" id="Phobius"/>
    </source>
</evidence>
<evidence type="ECO:0000313" key="2">
    <source>
        <dbReference type="EMBL" id="KKM16631.1"/>
    </source>
</evidence>
<proteinExistence type="predicted"/>
<gene>
    <name evidence="2" type="ORF">LCGC14_1683900</name>
</gene>
<keyword evidence="1" id="KW-0472">Membrane</keyword>
<feature type="transmembrane region" description="Helical" evidence="1">
    <location>
        <begin position="6"/>
        <end position="28"/>
    </location>
</feature>
<accession>A0A0F9HMY4</accession>